<feature type="region of interest" description="Disordered" evidence="7">
    <location>
        <begin position="236"/>
        <end position="268"/>
    </location>
</feature>
<name>A0A914Y1Y6_9BILA</name>
<organism evidence="10 11">
    <name type="scientific">Panagrolaimus superbus</name>
    <dbReference type="NCBI Taxonomy" id="310955"/>
    <lineage>
        <taxon>Eukaryota</taxon>
        <taxon>Metazoa</taxon>
        <taxon>Ecdysozoa</taxon>
        <taxon>Nematoda</taxon>
        <taxon>Chromadorea</taxon>
        <taxon>Rhabditida</taxon>
        <taxon>Tylenchina</taxon>
        <taxon>Panagrolaimomorpha</taxon>
        <taxon>Panagrolaimoidea</taxon>
        <taxon>Panagrolaimidae</taxon>
        <taxon>Panagrolaimus</taxon>
    </lineage>
</organism>
<keyword evidence="10" id="KW-1185">Reference proteome</keyword>
<evidence type="ECO:0000256" key="7">
    <source>
        <dbReference type="SAM" id="MobiDB-lite"/>
    </source>
</evidence>
<evidence type="ECO:0000256" key="5">
    <source>
        <dbReference type="ARBA" id="ARBA00022840"/>
    </source>
</evidence>
<dbReference type="PANTHER" id="PTHR47958">
    <property type="entry name" value="ATP-DEPENDENT RNA HELICASE DBP3"/>
    <property type="match status" value="1"/>
</dbReference>
<evidence type="ECO:0000256" key="2">
    <source>
        <dbReference type="ARBA" id="ARBA00022741"/>
    </source>
</evidence>
<dbReference type="Pfam" id="PF00270">
    <property type="entry name" value="DEAD"/>
    <property type="match status" value="1"/>
</dbReference>
<evidence type="ECO:0000256" key="6">
    <source>
        <dbReference type="PROSITE-ProRule" id="PRU00552"/>
    </source>
</evidence>
<dbReference type="InterPro" id="IPR014014">
    <property type="entry name" value="RNA_helicase_DEAD_Q_motif"/>
</dbReference>
<accession>A0A914Y1Y6</accession>
<protein>
    <recommendedName>
        <fullName evidence="1">RNA helicase</fullName>
        <ecNumber evidence="1">3.6.4.13</ecNumber>
    </recommendedName>
</protein>
<dbReference type="Gene3D" id="3.40.50.300">
    <property type="entry name" value="P-loop containing nucleotide triphosphate hydrolases"/>
    <property type="match status" value="1"/>
</dbReference>
<dbReference type="WBParaSite" id="PSU_v2.g13245.t1">
    <property type="protein sequence ID" value="PSU_v2.g13245.t1"/>
    <property type="gene ID" value="PSU_v2.g13245"/>
</dbReference>
<evidence type="ECO:0000313" key="10">
    <source>
        <dbReference type="Proteomes" id="UP000887577"/>
    </source>
</evidence>
<feature type="region of interest" description="Disordered" evidence="7">
    <location>
        <begin position="453"/>
        <end position="477"/>
    </location>
</feature>
<feature type="compositionally biased region" description="Polar residues" evidence="7">
    <location>
        <begin position="236"/>
        <end position="247"/>
    </location>
</feature>
<evidence type="ECO:0000256" key="4">
    <source>
        <dbReference type="ARBA" id="ARBA00022806"/>
    </source>
</evidence>
<dbReference type="InterPro" id="IPR014001">
    <property type="entry name" value="Helicase_ATP-bd"/>
</dbReference>
<feature type="short sequence motif" description="Q motif" evidence="6">
    <location>
        <begin position="21"/>
        <end position="49"/>
    </location>
</feature>
<feature type="domain" description="DEAD-box RNA helicase Q" evidence="9">
    <location>
        <begin position="21"/>
        <end position="49"/>
    </location>
</feature>
<evidence type="ECO:0000256" key="3">
    <source>
        <dbReference type="ARBA" id="ARBA00022801"/>
    </source>
</evidence>
<evidence type="ECO:0000259" key="9">
    <source>
        <dbReference type="PROSITE" id="PS51195"/>
    </source>
</evidence>
<evidence type="ECO:0000256" key="1">
    <source>
        <dbReference type="ARBA" id="ARBA00012552"/>
    </source>
</evidence>
<dbReference type="InterPro" id="IPR011545">
    <property type="entry name" value="DEAD/DEAH_box_helicase_dom"/>
</dbReference>
<dbReference type="GO" id="GO:0003676">
    <property type="term" value="F:nucleic acid binding"/>
    <property type="evidence" value="ECO:0007669"/>
    <property type="project" value="InterPro"/>
</dbReference>
<keyword evidence="5" id="KW-0067">ATP-binding</keyword>
<evidence type="ECO:0000259" key="8">
    <source>
        <dbReference type="PROSITE" id="PS51192"/>
    </source>
</evidence>
<sequence length="477" mass="51133">MNYSSVITVPDEETMNAISSKTFEQLLIHSDIIQRIKNSGFDSPTAVQSSSIALGVLGKDLLVQAKHGAGKTLVYSILAANVLSDCHLNQQREPLVVILASTREACTHIKDILVKLIPDERSVCIFYGEDDFINNKNLIATGCTVAIGTPARMALLVKKGGISLKQSKLFVIDEADVLMPNSKDIKTVFNGLSEDIQVTAFTTTFSSELEKYLCEFMKSPAVVRIIPEGVQTLANQNPGNVAHGNSSDGKEVQVPSPINKSNVSDNDLTKVDRVEPQSQATDDVSIAVKNSDYYSSNNAGMGSWCGSPFGSSRGNGGLPSRGSLGSSRGNGFNSVTSSGYGALISAETSDAFTSNRGGFGQSSTQENYKWSKAPTIVATELINHQILLLLSPLEANVWLSDCHLNQQREPLVVILASTHEACSQIKDVLVKLMPDERSVCNFGTTGLDGFSSNRGNGYNQTSGRGGFGNPIVGEDRR</sequence>
<keyword evidence="4" id="KW-0347">Helicase</keyword>
<dbReference type="EC" id="3.6.4.13" evidence="1"/>
<dbReference type="GO" id="GO:0016787">
    <property type="term" value="F:hydrolase activity"/>
    <property type="evidence" value="ECO:0007669"/>
    <property type="project" value="UniProtKB-KW"/>
</dbReference>
<feature type="compositionally biased region" description="Polar residues" evidence="7">
    <location>
        <begin position="453"/>
        <end position="462"/>
    </location>
</feature>
<feature type="compositionally biased region" description="Polar residues" evidence="7">
    <location>
        <begin position="256"/>
        <end position="266"/>
    </location>
</feature>
<proteinExistence type="predicted"/>
<dbReference type="InterPro" id="IPR027417">
    <property type="entry name" value="P-loop_NTPase"/>
</dbReference>
<dbReference type="PROSITE" id="PS51195">
    <property type="entry name" value="Q_MOTIF"/>
    <property type="match status" value="1"/>
</dbReference>
<dbReference type="GO" id="GO:0005524">
    <property type="term" value="F:ATP binding"/>
    <property type="evidence" value="ECO:0007669"/>
    <property type="project" value="UniProtKB-KW"/>
</dbReference>
<keyword evidence="3" id="KW-0378">Hydrolase</keyword>
<dbReference type="GO" id="GO:0003724">
    <property type="term" value="F:RNA helicase activity"/>
    <property type="evidence" value="ECO:0007669"/>
    <property type="project" value="UniProtKB-EC"/>
</dbReference>
<dbReference type="PROSITE" id="PS51192">
    <property type="entry name" value="HELICASE_ATP_BIND_1"/>
    <property type="match status" value="1"/>
</dbReference>
<reference evidence="11" key="1">
    <citation type="submission" date="2022-11" db="UniProtKB">
        <authorList>
            <consortium name="WormBaseParasite"/>
        </authorList>
    </citation>
    <scope>IDENTIFICATION</scope>
</reference>
<dbReference type="SUPFAM" id="SSF52540">
    <property type="entry name" value="P-loop containing nucleoside triphosphate hydrolases"/>
    <property type="match status" value="1"/>
</dbReference>
<feature type="domain" description="Helicase ATP-binding" evidence="8">
    <location>
        <begin position="52"/>
        <end position="223"/>
    </location>
</feature>
<dbReference type="Proteomes" id="UP000887577">
    <property type="component" value="Unplaced"/>
</dbReference>
<keyword evidence="2" id="KW-0547">Nucleotide-binding</keyword>
<evidence type="ECO:0000313" key="11">
    <source>
        <dbReference type="WBParaSite" id="PSU_v2.g13245.t1"/>
    </source>
</evidence>
<dbReference type="SMART" id="SM00487">
    <property type="entry name" value="DEXDc"/>
    <property type="match status" value="1"/>
</dbReference>
<dbReference type="AlphaFoldDB" id="A0A914Y1Y6"/>